<evidence type="ECO:0000313" key="6">
    <source>
        <dbReference type="EMBL" id="OJD24912.1"/>
    </source>
</evidence>
<comment type="subcellular location">
    <subcellularLocation>
        <location evidence="1">Membrane</location>
        <topology evidence="1">Multi-pass membrane protein</topology>
    </subcellularLocation>
</comment>
<evidence type="ECO:0000313" key="7">
    <source>
        <dbReference type="Proteomes" id="UP000242791"/>
    </source>
</evidence>
<keyword evidence="7" id="KW-1185">Reference proteome</keyword>
<reference evidence="6 7" key="1">
    <citation type="submission" date="2015-08" db="EMBL/GenBank/DDBJ databases">
        <title>Emmonsia species relationships and genome sequence.</title>
        <authorList>
            <person name="Cuomo C.A."/>
            <person name="Schwartz I.S."/>
            <person name="Kenyon C."/>
            <person name="De Hoog G.S."/>
            <person name="Govender N.P."/>
            <person name="Botha A."/>
            <person name="Moreno L."/>
            <person name="De Vries M."/>
            <person name="Munoz J.F."/>
            <person name="Stielow J.B."/>
        </authorList>
    </citation>
    <scope>NUCLEOTIDE SEQUENCE [LARGE SCALE GENOMIC DNA]</scope>
    <source>
        <strain evidence="6 7">EI222</strain>
    </source>
</reference>
<gene>
    <name evidence="6" type="ORF">ACJ73_03724</name>
</gene>
<evidence type="ECO:0000256" key="3">
    <source>
        <dbReference type="ARBA" id="ARBA00022989"/>
    </source>
</evidence>
<evidence type="ECO:0008006" key="8">
    <source>
        <dbReference type="Google" id="ProtNLM"/>
    </source>
</evidence>
<sequence>MADKLKTIFIREVNDLKVLITEAARSGTYMYPLQGILYFITHRSLWQPLVSKIAPTVSLGVLVTSTMFFFTYIPQVAILAFTSGPLAPFSAILLVLSESSTITNYLSRSFILRDSLVDIFDGTLIARSDTALVSEGRQIKGSSSSTDPIARLGSVIRKPLAIFSLSSLTRSLMYLPLNMIPVVGTVLYVVAQGKRLGPVMHERYFQLKGWDSKKKRAWITAHHAAYTSFGAAAFVLEMVPFASLAFAYTNTVGAALWASNLEKSIYKAPSMEQAKKLD</sequence>
<dbReference type="Proteomes" id="UP000242791">
    <property type="component" value="Unassembled WGS sequence"/>
</dbReference>
<evidence type="ECO:0000256" key="1">
    <source>
        <dbReference type="ARBA" id="ARBA00004141"/>
    </source>
</evidence>
<dbReference type="VEuPathDB" id="FungiDB:ACJ73_03724"/>
<protein>
    <recommendedName>
        <fullName evidence="8">Outer spore wall protein RRT8</fullName>
    </recommendedName>
</protein>
<dbReference type="Pfam" id="PF07264">
    <property type="entry name" value="EI24"/>
    <property type="match status" value="1"/>
</dbReference>
<comment type="caution">
    <text evidence="6">The sequence shown here is derived from an EMBL/GenBank/DDBJ whole genome shotgun (WGS) entry which is preliminary data.</text>
</comment>
<keyword evidence="4 5" id="KW-0472">Membrane</keyword>
<feature type="transmembrane region" description="Helical" evidence="5">
    <location>
        <begin position="172"/>
        <end position="191"/>
    </location>
</feature>
<organism evidence="6 7">
    <name type="scientific">Blastomyces percursus</name>
    <dbReference type="NCBI Taxonomy" id="1658174"/>
    <lineage>
        <taxon>Eukaryota</taxon>
        <taxon>Fungi</taxon>
        <taxon>Dikarya</taxon>
        <taxon>Ascomycota</taxon>
        <taxon>Pezizomycotina</taxon>
        <taxon>Eurotiomycetes</taxon>
        <taxon>Eurotiomycetidae</taxon>
        <taxon>Onygenales</taxon>
        <taxon>Ajellomycetaceae</taxon>
        <taxon>Blastomyces</taxon>
    </lineage>
</organism>
<evidence type="ECO:0000256" key="4">
    <source>
        <dbReference type="ARBA" id="ARBA00023136"/>
    </source>
</evidence>
<dbReference type="EMBL" id="LGTZ01000466">
    <property type="protein sequence ID" value="OJD24912.1"/>
    <property type="molecule type" value="Genomic_DNA"/>
</dbReference>
<dbReference type="InterPro" id="IPR052786">
    <property type="entry name" value="Spore_wall_assembly"/>
</dbReference>
<feature type="transmembrane region" description="Helical" evidence="5">
    <location>
        <begin position="49"/>
        <end position="70"/>
    </location>
</feature>
<dbReference type="GO" id="GO:0005628">
    <property type="term" value="C:prospore membrane"/>
    <property type="evidence" value="ECO:0007669"/>
    <property type="project" value="TreeGrafter"/>
</dbReference>
<keyword evidence="3 5" id="KW-1133">Transmembrane helix</keyword>
<dbReference type="InterPro" id="IPR059112">
    <property type="entry name" value="CysZ/EI24"/>
</dbReference>
<dbReference type="STRING" id="1658174.A0A1J9Q8W3"/>
<dbReference type="GO" id="GO:0005811">
    <property type="term" value="C:lipid droplet"/>
    <property type="evidence" value="ECO:0007669"/>
    <property type="project" value="TreeGrafter"/>
</dbReference>
<evidence type="ECO:0000256" key="5">
    <source>
        <dbReference type="SAM" id="Phobius"/>
    </source>
</evidence>
<proteinExistence type="predicted"/>
<name>A0A1J9Q8W3_9EURO</name>
<dbReference type="PANTHER" id="PTHR34292">
    <property type="entry name" value="OUTER SPORE WALL PROTEIN LDS1"/>
    <property type="match status" value="1"/>
</dbReference>
<accession>A0A1J9Q8W3</accession>
<dbReference type="PANTHER" id="PTHR34292:SF2">
    <property type="entry name" value="OUTER SPORE WALL PROTEIN LDS1"/>
    <property type="match status" value="1"/>
</dbReference>
<evidence type="ECO:0000256" key="2">
    <source>
        <dbReference type="ARBA" id="ARBA00022692"/>
    </source>
</evidence>
<dbReference type="GO" id="GO:0005619">
    <property type="term" value="C:ascospore wall"/>
    <property type="evidence" value="ECO:0007669"/>
    <property type="project" value="TreeGrafter"/>
</dbReference>
<dbReference type="OrthoDB" id="10012223at2759"/>
<keyword evidence="2 5" id="KW-0812">Transmembrane</keyword>
<dbReference type="AlphaFoldDB" id="A0A1J9Q8W3"/>